<reference evidence="1 3" key="1">
    <citation type="journal article" date="2008" name="Science">
        <title>The Physcomitrella genome reveals evolutionary insights into the conquest of land by plants.</title>
        <authorList>
            <person name="Rensing S."/>
            <person name="Lang D."/>
            <person name="Zimmer A."/>
            <person name="Terry A."/>
            <person name="Salamov A."/>
            <person name="Shapiro H."/>
            <person name="Nishiyama T."/>
            <person name="Perroud P.-F."/>
            <person name="Lindquist E."/>
            <person name="Kamisugi Y."/>
            <person name="Tanahashi T."/>
            <person name="Sakakibara K."/>
            <person name="Fujita T."/>
            <person name="Oishi K."/>
            <person name="Shin-I T."/>
            <person name="Kuroki Y."/>
            <person name="Toyoda A."/>
            <person name="Suzuki Y."/>
            <person name="Hashimoto A."/>
            <person name="Yamaguchi K."/>
            <person name="Sugano A."/>
            <person name="Kohara Y."/>
            <person name="Fujiyama A."/>
            <person name="Anterola A."/>
            <person name="Aoki S."/>
            <person name="Ashton N."/>
            <person name="Barbazuk W.B."/>
            <person name="Barker E."/>
            <person name="Bennetzen J."/>
            <person name="Bezanilla M."/>
            <person name="Blankenship R."/>
            <person name="Cho S.H."/>
            <person name="Dutcher S."/>
            <person name="Estelle M."/>
            <person name="Fawcett J.A."/>
            <person name="Gundlach H."/>
            <person name="Hanada K."/>
            <person name="Heyl A."/>
            <person name="Hicks K.A."/>
            <person name="Hugh J."/>
            <person name="Lohr M."/>
            <person name="Mayer K."/>
            <person name="Melkozernov A."/>
            <person name="Murata T."/>
            <person name="Nelson D."/>
            <person name="Pils B."/>
            <person name="Prigge M."/>
            <person name="Reiss B."/>
            <person name="Renner T."/>
            <person name="Rombauts S."/>
            <person name="Rushton P."/>
            <person name="Sanderfoot A."/>
            <person name="Schween G."/>
            <person name="Shiu S.-H."/>
            <person name="Stueber K."/>
            <person name="Theodoulou F.L."/>
            <person name="Tu H."/>
            <person name="Van de Peer Y."/>
            <person name="Verrier P.J."/>
            <person name="Waters E."/>
            <person name="Wood A."/>
            <person name="Yang L."/>
            <person name="Cove D."/>
            <person name="Cuming A."/>
            <person name="Hasebe M."/>
            <person name="Lucas S."/>
            <person name="Mishler D.B."/>
            <person name="Reski R."/>
            <person name="Grigoriev I."/>
            <person name="Quatrano R.S."/>
            <person name="Boore J.L."/>
        </authorList>
    </citation>
    <scope>NUCLEOTIDE SEQUENCE [LARGE SCALE GENOMIC DNA]</scope>
    <source>
        <strain evidence="2 3">cv. Gransden 2004</strain>
    </source>
</reference>
<dbReference type="AlphaFoldDB" id="A0A2K1JPC6"/>
<dbReference type="Proteomes" id="UP000006727">
    <property type="component" value="Chromosome 12"/>
</dbReference>
<proteinExistence type="predicted"/>
<dbReference type="EnsemblPlants" id="Pp3c12_3828V3.1">
    <property type="protein sequence ID" value="Pp3c12_3828V3.1"/>
    <property type="gene ID" value="Pp3c12_3828"/>
</dbReference>
<name>A0A2K1JPC6_PHYPA</name>
<reference evidence="2" key="3">
    <citation type="submission" date="2020-12" db="UniProtKB">
        <authorList>
            <consortium name="EnsemblPlants"/>
        </authorList>
    </citation>
    <scope>IDENTIFICATION</scope>
</reference>
<evidence type="ECO:0000313" key="1">
    <source>
        <dbReference type="EMBL" id="PNR43394.1"/>
    </source>
</evidence>
<protein>
    <submittedName>
        <fullName evidence="1 2">Uncharacterized protein</fullName>
    </submittedName>
</protein>
<evidence type="ECO:0000313" key="2">
    <source>
        <dbReference type="EnsemblPlants" id="Pp3c12_3828V3.1"/>
    </source>
</evidence>
<accession>A0A2K1JPC6</accession>
<evidence type="ECO:0000313" key="3">
    <source>
        <dbReference type="Proteomes" id="UP000006727"/>
    </source>
</evidence>
<dbReference type="InParanoid" id="A0A2K1JPC6"/>
<sequence length="32" mass="3613">MDEDCQEDDGACVQSNWEIRADLNDLKDGTLL</sequence>
<reference evidence="1 3" key="2">
    <citation type="journal article" date="2018" name="Plant J.">
        <title>The Physcomitrella patens chromosome-scale assembly reveals moss genome structure and evolution.</title>
        <authorList>
            <person name="Lang D."/>
            <person name="Ullrich K.K."/>
            <person name="Murat F."/>
            <person name="Fuchs J."/>
            <person name="Jenkins J."/>
            <person name="Haas F.B."/>
            <person name="Piednoel M."/>
            <person name="Gundlach H."/>
            <person name="Van Bel M."/>
            <person name="Meyberg R."/>
            <person name="Vives C."/>
            <person name="Morata J."/>
            <person name="Symeonidi A."/>
            <person name="Hiss M."/>
            <person name="Muchero W."/>
            <person name="Kamisugi Y."/>
            <person name="Saleh O."/>
            <person name="Blanc G."/>
            <person name="Decker E.L."/>
            <person name="van Gessel N."/>
            <person name="Grimwood J."/>
            <person name="Hayes R.D."/>
            <person name="Graham S.W."/>
            <person name="Gunter L.E."/>
            <person name="McDaniel S.F."/>
            <person name="Hoernstein S.N.W."/>
            <person name="Larsson A."/>
            <person name="Li F.W."/>
            <person name="Perroud P.F."/>
            <person name="Phillips J."/>
            <person name="Ranjan P."/>
            <person name="Rokshar D.S."/>
            <person name="Rothfels C.J."/>
            <person name="Schneider L."/>
            <person name="Shu S."/>
            <person name="Stevenson D.W."/>
            <person name="Thummler F."/>
            <person name="Tillich M."/>
            <person name="Villarreal Aguilar J.C."/>
            <person name="Widiez T."/>
            <person name="Wong G.K."/>
            <person name="Wymore A."/>
            <person name="Zhang Y."/>
            <person name="Zimmer A.D."/>
            <person name="Quatrano R.S."/>
            <person name="Mayer K.F.X."/>
            <person name="Goodstein D."/>
            <person name="Casacuberta J.M."/>
            <person name="Vandepoele K."/>
            <person name="Reski R."/>
            <person name="Cuming A.C."/>
            <person name="Tuskan G.A."/>
            <person name="Maumus F."/>
            <person name="Salse J."/>
            <person name="Schmutz J."/>
            <person name="Rensing S.A."/>
        </authorList>
    </citation>
    <scope>NUCLEOTIDE SEQUENCE [LARGE SCALE GENOMIC DNA]</scope>
    <source>
        <strain evidence="2 3">cv. Gransden 2004</strain>
    </source>
</reference>
<dbReference type="Gramene" id="Pp3c12_3828V3.1">
    <property type="protein sequence ID" value="Pp3c12_3828V3.1"/>
    <property type="gene ID" value="Pp3c12_3828"/>
</dbReference>
<organism evidence="1">
    <name type="scientific">Physcomitrium patens</name>
    <name type="common">Spreading-leaved earth moss</name>
    <name type="synonym">Physcomitrella patens</name>
    <dbReference type="NCBI Taxonomy" id="3218"/>
    <lineage>
        <taxon>Eukaryota</taxon>
        <taxon>Viridiplantae</taxon>
        <taxon>Streptophyta</taxon>
        <taxon>Embryophyta</taxon>
        <taxon>Bryophyta</taxon>
        <taxon>Bryophytina</taxon>
        <taxon>Bryopsida</taxon>
        <taxon>Funariidae</taxon>
        <taxon>Funariales</taxon>
        <taxon>Funariaceae</taxon>
        <taxon>Physcomitrium</taxon>
    </lineage>
</organism>
<dbReference type="EMBL" id="ABEU02000012">
    <property type="protein sequence ID" value="PNR43394.1"/>
    <property type="molecule type" value="Genomic_DNA"/>
</dbReference>
<keyword evidence="3" id="KW-1185">Reference proteome</keyword>
<gene>
    <name evidence="1" type="ORF">PHYPA_015774</name>
</gene>